<organism evidence="3">
    <name type="scientific">Triticum aestivum</name>
    <name type="common">Wheat</name>
    <dbReference type="NCBI Taxonomy" id="4565"/>
    <lineage>
        <taxon>Eukaryota</taxon>
        <taxon>Viridiplantae</taxon>
        <taxon>Streptophyta</taxon>
        <taxon>Embryophyta</taxon>
        <taxon>Tracheophyta</taxon>
        <taxon>Spermatophyta</taxon>
        <taxon>Magnoliopsida</taxon>
        <taxon>Liliopsida</taxon>
        <taxon>Poales</taxon>
        <taxon>Poaceae</taxon>
        <taxon>BOP clade</taxon>
        <taxon>Pooideae</taxon>
        <taxon>Triticodae</taxon>
        <taxon>Triticeae</taxon>
        <taxon>Triticinae</taxon>
        <taxon>Triticum</taxon>
    </lineage>
</organism>
<reference evidence="3" key="2">
    <citation type="submission" date="2018-10" db="UniProtKB">
        <authorList>
            <consortium name="EnsemblPlants"/>
        </authorList>
    </citation>
    <scope>IDENTIFICATION</scope>
</reference>
<proteinExistence type="predicted"/>
<dbReference type="SUPFAM" id="SSF54695">
    <property type="entry name" value="POZ domain"/>
    <property type="match status" value="1"/>
</dbReference>
<protein>
    <recommendedName>
        <fullName evidence="2">BTB domain-containing protein</fullName>
    </recommendedName>
</protein>
<dbReference type="PANTHER" id="PTHR26379">
    <property type="entry name" value="BTB/POZ AND MATH DOMAIN-CONTAINING PROTEIN 1"/>
    <property type="match status" value="1"/>
</dbReference>
<dbReference type="Pfam" id="PF00651">
    <property type="entry name" value="BTB"/>
    <property type="match status" value="1"/>
</dbReference>
<dbReference type="PROSITE" id="PS50097">
    <property type="entry name" value="BTB"/>
    <property type="match status" value="1"/>
</dbReference>
<dbReference type="Gramene" id="TraesKAR7A01G0465440.1">
    <property type="protein sequence ID" value="cds.TraesKAR7A01G0465440.1"/>
    <property type="gene ID" value="TraesKAR7A01G0465440"/>
</dbReference>
<dbReference type="Gramene" id="TraesROB_scaffold_024643_01G000300.1">
    <property type="protein sequence ID" value="TraesROB_scaffold_024643_01G000300.1"/>
    <property type="gene ID" value="TraesROB_scaffold_024643_01G000300"/>
</dbReference>
<reference evidence="3" key="1">
    <citation type="submission" date="2018-08" db="EMBL/GenBank/DDBJ databases">
        <authorList>
            <person name="Rossello M."/>
        </authorList>
    </citation>
    <scope>NUCLEOTIDE SEQUENCE [LARGE SCALE GENOMIC DNA]</scope>
    <source>
        <strain evidence="3">cv. Chinese Spring</strain>
    </source>
</reference>
<evidence type="ECO:0000313" key="3">
    <source>
        <dbReference type="EnsemblPlants" id="TraesCS7A02G547000.1.cds1"/>
    </source>
</evidence>
<dbReference type="InterPro" id="IPR000210">
    <property type="entry name" value="BTB/POZ_dom"/>
</dbReference>
<dbReference type="Gramene" id="TraesJAG7A03G04013160.1">
    <property type="protein sequence ID" value="TraesJAG7A03G04013160.1.CDS1"/>
    <property type="gene ID" value="TraesJAG7A03G04013160"/>
</dbReference>
<dbReference type="Gramene" id="TraesNOR7A03G04074650.1">
    <property type="protein sequence ID" value="TraesNOR7A03G04074650.1.CDS1"/>
    <property type="gene ID" value="TraesNOR7A03G04074650"/>
</dbReference>
<dbReference type="InterPro" id="IPR011333">
    <property type="entry name" value="SKP1/BTB/POZ_sf"/>
</dbReference>
<dbReference type="Gramene" id="TraesARI7A03G04005700.1">
    <property type="protein sequence ID" value="TraesARI7A03G04005700.1.CDS1"/>
    <property type="gene ID" value="TraesARI7A03G04005700"/>
</dbReference>
<dbReference type="Gramene" id="TraesMAC7A03G04026760.1">
    <property type="protein sequence ID" value="TraesMAC7A03G04026760.1.CDS1"/>
    <property type="gene ID" value="TraesMAC7A03G04026760"/>
</dbReference>
<dbReference type="OrthoDB" id="2311693at2759"/>
<dbReference type="Proteomes" id="UP000019116">
    <property type="component" value="Chromosome 7A"/>
</dbReference>
<dbReference type="PANTHER" id="PTHR26379:SF381">
    <property type="entry name" value="OS10G0429300 PROTEIN"/>
    <property type="match status" value="1"/>
</dbReference>
<dbReference type="Gramene" id="TraesLDM7A03G04034470.1">
    <property type="protein sequence ID" value="TraesLDM7A03G04034470.1.CDS1"/>
    <property type="gene ID" value="TraesLDM7A03G04034470"/>
</dbReference>
<dbReference type="Gramene" id="TraesCS7A02G547000.1">
    <property type="protein sequence ID" value="TraesCS7A02G547000.1.cds1"/>
    <property type="gene ID" value="TraesCS7A02G547000"/>
</dbReference>
<dbReference type="Gene3D" id="3.30.710.10">
    <property type="entry name" value="Potassium Channel Kv1.1, Chain A"/>
    <property type="match status" value="1"/>
</dbReference>
<comment type="pathway">
    <text evidence="1">Protein modification; protein ubiquitination.</text>
</comment>
<dbReference type="Gramene" id="TraesCLE_scaffold_056677_01G000300.1">
    <property type="protein sequence ID" value="TraesCLE_scaffold_056677_01G000300.1"/>
    <property type="gene ID" value="TraesCLE_scaffold_056677_01G000300"/>
</dbReference>
<dbReference type="Gramene" id="TraesRN7A0101326200.1">
    <property type="protein sequence ID" value="TraesRN7A0101326200.1"/>
    <property type="gene ID" value="TraesRN7A0101326200"/>
</dbReference>
<dbReference type="EnsemblPlants" id="TraesCS7A02G547000.1">
    <property type="protein sequence ID" value="TraesCS7A02G547000.1.cds1"/>
    <property type="gene ID" value="TraesCS7A02G547000"/>
</dbReference>
<name>A0A3B6RSY6_WHEAT</name>
<dbReference type="Gramene" id="TraesSTA7A03G04026170.1">
    <property type="protein sequence ID" value="TraesSTA7A03G04026170.1.CDS1"/>
    <property type="gene ID" value="TraesSTA7A03G04026170"/>
</dbReference>
<evidence type="ECO:0000313" key="4">
    <source>
        <dbReference type="Proteomes" id="UP000019116"/>
    </source>
</evidence>
<feature type="domain" description="BTB" evidence="2">
    <location>
        <begin position="22"/>
        <end position="88"/>
    </location>
</feature>
<dbReference type="Gramene" id="TraesSYM7A03G03984370.1">
    <property type="protein sequence ID" value="TraesSYM7A03G03984370.1.CDS1"/>
    <property type="gene ID" value="TraesSYM7A03G03984370"/>
</dbReference>
<dbReference type="Gramene" id="TraesLAC7A03G03983000.1">
    <property type="protein sequence ID" value="TraesLAC7A03G03983000.1.CDS1"/>
    <property type="gene ID" value="TraesLAC7A03G03983000"/>
</dbReference>
<accession>A0A3B6RSY6</accession>
<dbReference type="Gramene" id="TraesCS7A03G1331600.1">
    <property type="protein sequence ID" value="TraesCS7A03G1331600.1.CDS1"/>
    <property type="gene ID" value="TraesCS7A03G1331600"/>
</dbReference>
<dbReference type="GO" id="GO:0016567">
    <property type="term" value="P:protein ubiquitination"/>
    <property type="evidence" value="ECO:0007669"/>
    <property type="project" value="InterPro"/>
</dbReference>
<dbReference type="Gramene" id="TraesWEE_scaffold_091916_01G000300.1">
    <property type="protein sequence ID" value="TraesWEE_scaffold_091916_01G000300.1"/>
    <property type="gene ID" value="TraesWEE_scaffold_091916_01G000300"/>
</dbReference>
<dbReference type="AlphaFoldDB" id="A0A3B6RSY6"/>
<keyword evidence="4" id="KW-1185">Reference proteome</keyword>
<dbReference type="SMART" id="SM00225">
    <property type="entry name" value="BTB"/>
    <property type="match status" value="1"/>
</dbReference>
<evidence type="ECO:0000259" key="2">
    <source>
        <dbReference type="PROSITE" id="PS50097"/>
    </source>
</evidence>
<dbReference type="Gramene" id="TraesJUL7A03G04068350.1">
    <property type="protein sequence ID" value="TraesJUL7A03G04068350.1.CDS1"/>
    <property type="gene ID" value="TraesJUL7A03G04068350"/>
</dbReference>
<sequence>MAVPPSDMQQNFSSLLQSREGTDVVFRVRGATFAAHRCVLAARSSVFRSLVFGPKKEGPSSTASDVQIEEVFEAMLGFIYGDLLTMPSVVKDEGVLVQHLLVAADRYDLRRLKLMCANKLCAHIGMDTAKTILALAEKHGCDGLQNSWDFDHLCRSCPSVMKCIVLAMLPAK</sequence>
<dbReference type="SMR" id="A0A3B6RSY6"/>
<dbReference type="STRING" id="4565.A0A3B6RSY6"/>
<dbReference type="InterPro" id="IPR045005">
    <property type="entry name" value="BPM1-6"/>
</dbReference>
<evidence type="ECO:0000256" key="1">
    <source>
        <dbReference type="ARBA" id="ARBA00004906"/>
    </source>
</evidence>